<dbReference type="AlphaFoldDB" id="A0A2N6PK64"/>
<keyword evidence="6" id="KW-0560">Oxidoreductase</keyword>
<dbReference type="CDD" id="cd12922">
    <property type="entry name" value="VKOR_5"/>
    <property type="match status" value="1"/>
</dbReference>
<organism evidence="13 14">
    <name type="scientific">Brevibacterium luteolum</name>
    <dbReference type="NCBI Taxonomy" id="199591"/>
    <lineage>
        <taxon>Bacteria</taxon>
        <taxon>Bacillati</taxon>
        <taxon>Actinomycetota</taxon>
        <taxon>Actinomycetes</taxon>
        <taxon>Micrococcales</taxon>
        <taxon>Brevibacteriaceae</taxon>
        <taxon>Brevibacterium</taxon>
    </lineage>
</organism>
<evidence type="ECO:0000256" key="6">
    <source>
        <dbReference type="ARBA" id="ARBA00023002"/>
    </source>
</evidence>
<keyword evidence="5 11" id="KW-1133">Transmembrane helix</keyword>
<evidence type="ECO:0000256" key="9">
    <source>
        <dbReference type="ARBA" id="ARBA00023284"/>
    </source>
</evidence>
<dbReference type="EMBL" id="PNFZ01000001">
    <property type="protein sequence ID" value="PMB99079.1"/>
    <property type="molecule type" value="Genomic_DNA"/>
</dbReference>
<dbReference type="InterPro" id="IPR012932">
    <property type="entry name" value="VKOR"/>
</dbReference>
<evidence type="ECO:0000259" key="12">
    <source>
        <dbReference type="SMART" id="SM00756"/>
    </source>
</evidence>
<dbReference type="InterPro" id="IPR038354">
    <property type="entry name" value="VKOR_sf"/>
</dbReference>
<keyword evidence="3 11" id="KW-0812">Transmembrane</keyword>
<evidence type="ECO:0000313" key="13">
    <source>
        <dbReference type="EMBL" id="PMB99079.1"/>
    </source>
</evidence>
<feature type="transmembrane region" description="Helical" evidence="11">
    <location>
        <begin position="71"/>
        <end position="91"/>
    </location>
</feature>
<gene>
    <name evidence="13" type="ORF">CJ198_00590</name>
</gene>
<evidence type="ECO:0000256" key="8">
    <source>
        <dbReference type="ARBA" id="ARBA00023157"/>
    </source>
</evidence>
<evidence type="ECO:0000256" key="10">
    <source>
        <dbReference type="SAM" id="MobiDB-lite"/>
    </source>
</evidence>
<dbReference type="GO" id="GO:0048038">
    <property type="term" value="F:quinone binding"/>
    <property type="evidence" value="ECO:0007669"/>
    <property type="project" value="UniProtKB-KW"/>
</dbReference>
<evidence type="ECO:0000313" key="14">
    <source>
        <dbReference type="Proteomes" id="UP000235703"/>
    </source>
</evidence>
<protein>
    <submittedName>
        <fullName evidence="13">Vitamin K epoxide reductase</fullName>
    </submittedName>
</protein>
<keyword evidence="9" id="KW-0676">Redox-active center</keyword>
<keyword evidence="14" id="KW-1185">Reference proteome</keyword>
<dbReference type="SMART" id="SM00756">
    <property type="entry name" value="VKc"/>
    <property type="match status" value="1"/>
</dbReference>
<evidence type="ECO:0000256" key="2">
    <source>
        <dbReference type="ARBA" id="ARBA00006214"/>
    </source>
</evidence>
<accession>A0A2N6PK64</accession>
<feature type="compositionally biased region" description="Low complexity" evidence="10">
    <location>
        <begin position="42"/>
        <end position="56"/>
    </location>
</feature>
<dbReference type="Gene3D" id="1.20.1440.130">
    <property type="entry name" value="VKOR domain"/>
    <property type="match status" value="1"/>
</dbReference>
<feature type="transmembrane region" description="Helical" evidence="11">
    <location>
        <begin position="158"/>
        <end position="180"/>
    </location>
</feature>
<feature type="transmembrane region" description="Helical" evidence="11">
    <location>
        <begin position="192"/>
        <end position="213"/>
    </location>
</feature>
<evidence type="ECO:0000256" key="7">
    <source>
        <dbReference type="ARBA" id="ARBA00023136"/>
    </source>
</evidence>
<dbReference type="Pfam" id="PF07884">
    <property type="entry name" value="VKOR"/>
    <property type="match status" value="1"/>
</dbReference>
<keyword evidence="4" id="KW-0874">Quinone</keyword>
<feature type="transmembrane region" description="Helical" evidence="11">
    <location>
        <begin position="233"/>
        <end position="257"/>
    </location>
</feature>
<comment type="similarity">
    <text evidence="2">Belongs to the VKOR family.</text>
</comment>
<comment type="caution">
    <text evidence="13">The sequence shown here is derived from an EMBL/GenBank/DDBJ whole genome shotgun (WGS) entry which is preliminary data.</text>
</comment>
<reference evidence="13 14" key="1">
    <citation type="submission" date="2017-09" db="EMBL/GenBank/DDBJ databases">
        <title>Bacterial strain isolated from the female urinary microbiota.</title>
        <authorList>
            <person name="Thomas-White K."/>
            <person name="Kumar N."/>
            <person name="Forster S."/>
            <person name="Putonti C."/>
            <person name="Lawley T."/>
            <person name="Wolfe A.J."/>
        </authorList>
    </citation>
    <scope>NUCLEOTIDE SEQUENCE [LARGE SCALE GENOMIC DNA]</scope>
    <source>
        <strain evidence="13 14">UMB0680</strain>
    </source>
</reference>
<dbReference type="OrthoDB" id="9783799at2"/>
<dbReference type="Proteomes" id="UP000235703">
    <property type="component" value="Unassembled WGS sequence"/>
</dbReference>
<evidence type="ECO:0000256" key="4">
    <source>
        <dbReference type="ARBA" id="ARBA00022719"/>
    </source>
</evidence>
<name>A0A2N6PK64_9MICO</name>
<feature type="transmembrane region" description="Helical" evidence="11">
    <location>
        <begin position="134"/>
        <end position="152"/>
    </location>
</feature>
<keyword evidence="7 11" id="KW-0472">Membrane</keyword>
<evidence type="ECO:0000256" key="11">
    <source>
        <dbReference type="SAM" id="Phobius"/>
    </source>
</evidence>
<evidence type="ECO:0000256" key="1">
    <source>
        <dbReference type="ARBA" id="ARBA00004141"/>
    </source>
</evidence>
<dbReference type="InterPro" id="IPR041714">
    <property type="entry name" value="VKOR_Actinobacteria"/>
</dbReference>
<proteinExistence type="inferred from homology"/>
<keyword evidence="8" id="KW-1015">Disulfide bond</keyword>
<comment type="subcellular location">
    <subcellularLocation>
        <location evidence="1">Membrane</location>
        <topology evidence="1">Multi-pass membrane protein</topology>
    </subcellularLocation>
</comment>
<dbReference type="GO" id="GO:0016491">
    <property type="term" value="F:oxidoreductase activity"/>
    <property type="evidence" value="ECO:0007669"/>
    <property type="project" value="UniProtKB-KW"/>
</dbReference>
<feature type="region of interest" description="Disordered" evidence="10">
    <location>
        <begin position="32"/>
        <end position="56"/>
    </location>
</feature>
<feature type="domain" description="Vitamin K epoxide reductase" evidence="12">
    <location>
        <begin position="70"/>
        <end position="211"/>
    </location>
</feature>
<evidence type="ECO:0000256" key="3">
    <source>
        <dbReference type="ARBA" id="ARBA00022692"/>
    </source>
</evidence>
<evidence type="ECO:0000256" key="5">
    <source>
        <dbReference type="ARBA" id="ARBA00022989"/>
    </source>
</evidence>
<sequence>MSQAQCAVLQWRRFNCGQISLGIRAHLSRTEPTRHAVGVNTPPAQTRPAASSPASSPAAGPAADAWFLRRLPFGIFLIIGSVIGLWMSFLLSIDKLRKLENPGITLSCDLNPFFSCGSVMEYPQAQLLGFPNQFLGIVAFVVPLMFGVLVLARVELPGWLWTGLAAGLGAGALFCMYLFYTSIFAIGVGCPWCIVVWTVTIPMFCVVTGYAALRGFFGAGVTASPYARVFAQHALLIGVLWMCIVYGLIIVKFWTFFSGLL</sequence>
<dbReference type="GO" id="GO:0016020">
    <property type="term" value="C:membrane"/>
    <property type="evidence" value="ECO:0007669"/>
    <property type="project" value="UniProtKB-SubCell"/>
</dbReference>